<dbReference type="RefSeq" id="WP_019441510.1">
    <property type="nucleotide sequence ID" value="NZ_ALOE01000019.1"/>
</dbReference>
<dbReference type="Gene3D" id="2.30.30.400">
    <property type="entry name" value="Rof-like"/>
    <property type="match status" value="1"/>
</dbReference>
<reference evidence="1 2" key="1">
    <citation type="submission" date="2019-09" db="EMBL/GenBank/DDBJ databases">
        <title>Hybrid Assembly of the complete Genome of the Deep-Sea Bacterium Moritella marina from long Nanopore and Illumina reads.</title>
        <authorList>
            <person name="Magin S."/>
            <person name="Georgoulis A."/>
            <person name="Papadimitriou K."/>
            <person name="Iliakis G."/>
            <person name="Vorgias C.E."/>
        </authorList>
    </citation>
    <scope>NUCLEOTIDE SEQUENCE [LARGE SCALE GENOMIC DNA]</scope>
    <source>
        <strain evidence="1 2">MP-1</strain>
    </source>
</reference>
<dbReference type="SUPFAM" id="SSF101744">
    <property type="entry name" value="Rof/RNase P subunit-like"/>
    <property type="match status" value="1"/>
</dbReference>
<dbReference type="KEGG" id="mmaa:FR932_13915"/>
<dbReference type="InterPro" id="IPR009778">
    <property type="entry name" value="ROF"/>
</dbReference>
<dbReference type="Pfam" id="PF07073">
    <property type="entry name" value="ROF"/>
    <property type="match status" value="1"/>
</dbReference>
<evidence type="ECO:0000313" key="1">
    <source>
        <dbReference type="EMBL" id="QFI38871.1"/>
    </source>
</evidence>
<gene>
    <name evidence="1" type="ORF">FR932_13915</name>
</gene>
<protein>
    <submittedName>
        <fullName evidence="1">Transcriptional regulator</fullName>
    </submittedName>
</protein>
<dbReference type="InterPro" id="IPR038626">
    <property type="entry name" value="Rof-like_sf"/>
</dbReference>
<accession>A0A5J6WNI2</accession>
<keyword evidence="2" id="KW-1185">Reference proteome</keyword>
<name>A0A5J6WNI2_MORMI</name>
<dbReference type="EMBL" id="CP044399">
    <property type="protein sequence ID" value="QFI38871.1"/>
    <property type="molecule type" value="Genomic_DNA"/>
</dbReference>
<dbReference type="Proteomes" id="UP000327424">
    <property type="component" value="Chromosome"/>
</dbReference>
<evidence type="ECO:0000313" key="2">
    <source>
        <dbReference type="Proteomes" id="UP000327424"/>
    </source>
</evidence>
<dbReference type="OrthoDB" id="5344363at2"/>
<dbReference type="AlphaFoldDB" id="A0A5J6WNI2"/>
<proteinExistence type="predicted"/>
<dbReference type="InterPro" id="IPR023534">
    <property type="entry name" value="Rof/RNase_P-like"/>
</dbReference>
<organism evidence="1 2">
    <name type="scientific">Moritella marina ATCC 15381</name>
    <dbReference type="NCBI Taxonomy" id="1202962"/>
    <lineage>
        <taxon>Bacteria</taxon>
        <taxon>Pseudomonadati</taxon>
        <taxon>Pseudomonadota</taxon>
        <taxon>Gammaproteobacteria</taxon>
        <taxon>Alteromonadales</taxon>
        <taxon>Moritellaceae</taxon>
        <taxon>Moritella</taxon>
    </lineage>
</organism>
<sequence length="81" mass="9439">MIKCEQYDYIEIVCMHRYPIKLILKSGIEIEGVGVDTKRNDARDECIEMHIDGEVELIVLDSISTLKVQVDNPHFKHFTFD</sequence>